<dbReference type="AlphaFoldDB" id="A0AAD4SH42"/>
<evidence type="ECO:0000313" key="2">
    <source>
        <dbReference type="EMBL" id="KAI3906543.1"/>
    </source>
</evidence>
<name>A0AAD4SH42_9MAGN</name>
<dbReference type="EMBL" id="JAJJMB010010755">
    <property type="protein sequence ID" value="KAI3906543.1"/>
    <property type="molecule type" value="Genomic_DNA"/>
</dbReference>
<keyword evidence="3" id="KW-1185">Reference proteome</keyword>
<dbReference type="Gene3D" id="1.20.1280.50">
    <property type="match status" value="1"/>
</dbReference>
<dbReference type="InterPro" id="IPR001810">
    <property type="entry name" value="F-box_dom"/>
</dbReference>
<sequence length="275" mass="31544">MESLPSDIILDTVSRVPAESVLEYKLVCKRWGTLIRCSGSKYTNIHLSRLLNHLHDSDDDNDNLAAKVEPCLFFACRTDDPAVDRTLLFHGGQLSDGISSDEKYIYNQNLKRIYHPPMHNEPLSCHLVGSCNELFGEGETYNNIACMETWCMEFDIDYKAIVGTLKGRFQPILRPILLTKNGEIILLYGKSVLYCYERKTTILKMISNEASTDCFEAVEVIAHINTFASLEAIGENSKRYIVRPRWARTPWYDVIDEFDRVAPDEEIDMTRFRLS</sequence>
<dbReference type="InterPro" id="IPR036047">
    <property type="entry name" value="F-box-like_dom_sf"/>
</dbReference>
<gene>
    <name evidence="2" type="ORF">MKW98_009451</name>
</gene>
<protein>
    <recommendedName>
        <fullName evidence="1">F-box domain-containing protein</fullName>
    </recommendedName>
</protein>
<evidence type="ECO:0000259" key="1">
    <source>
        <dbReference type="PROSITE" id="PS50181"/>
    </source>
</evidence>
<dbReference type="SUPFAM" id="SSF81383">
    <property type="entry name" value="F-box domain"/>
    <property type="match status" value="1"/>
</dbReference>
<proteinExistence type="predicted"/>
<dbReference type="Pfam" id="PF00646">
    <property type="entry name" value="F-box"/>
    <property type="match status" value="1"/>
</dbReference>
<evidence type="ECO:0000313" key="3">
    <source>
        <dbReference type="Proteomes" id="UP001202328"/>
    </source>
</evidence>
<dbReference type="PROSITE" id="PS50181">
    <property type="entry name" value="FBOX"/>
    <property type="match status" value="1"/>
</dbReference>
<comment type="caution">
    <text evidence="2">The sequence shown here is derived from an EMBL/GenBank/DDBJ whole genome shotgun (WGS) entry which is preliminary data.</text>
</comment>
<organism evidence="2 3">
    <name type="scientific">Papaver atlanticum</name>
    <dbReference type="NCBI Taxonomy" id="357466"/>
    <lineage>
        <taxon>Eukaryota</taxon>
        <taxon>Viridiplantae</taxon>
        <taxon>Streptophyta</taxon>
        <taxon>Embryophyta</taxon>
        <taxon>Tracheophyta</taxon>
        <taxon>Spermatophyta</taxon>
        <taxon>Magnoliopsida</taxon>
        <taxon>Ranunculales</taxon>
        <taxon>Papaveraceae</taxon>
        <taxon>Papaveroideae</taxon>
        <taxon>Papaver</taxon>
    </lineage>
</organism>
<reference evidence="2" key="1">
    <citation type="submission" date="2022-04" db="EMBL/GenBank/DDBJ databases">
        <title>A functionally conserved STORR gene fusion in Papaver species that diverged 16.8 million years ago.</title>
        <authorList>
            <person name="Catania T."/>
        </authorList>
    </citation>
    <scope>NUCLEOTIDE SEQUENCE</scope>
    <source>
        <strain evidence="2">S-188037</strain>
    </source>
</reference>
<accession>A0AAD4SH42</accession>
<dbReference type="Proteomes" id="UP001202328">
    <property type="component" value="Unassembled WGS sequence"/>
</dbReference>
<feature type="domain" description="F-box" evidence="1">
    <location>
        <begin position="1"/>
        <end position="45"/>
    </location>
</feature>